<feature type="region of interest" description="Disordered" evidence="1">
    <location>
        <begin position="74"/>
        <end position="94"/>
    </location>
</feature>
<comment type="caution">
    <text evidence="2">The sequence shown here is derived from an EMBL/GenBank/DDBJ whole genome shotgun (WGS) entry which is preliminary data.</text>
</comment>
<protein>
    <submittedName>
        <fullName evidence="2">Uncharacterized protein</fullName>
    </submittedName>
</protein>
<dbReference type="AlphaFoldDB" id="A0A4C1WJT4"/>
<evidence type="ECO:0000256" key="1">
    <source>
        <dbReference type="SAM" id="MobiDB-lite"/>
    </source>
</evidence>
<accession>A0A4C1WJT4</accession>
<organism evidence="2 3">
    <name type="scientific">Eumeta variegata</name>
    <name type="common">Bagworm moth</name>
    <name type="synonym">Eumeta japonica</name>
    <dbReference type="NCBI Taxonomy" id="151549"/>
    <lineage>
        <taxon>Eukaryota</taxon>
        <taxon>Metazoa</taxon>
        <taxon>Ecdysozoa</taxon>
        <taxon>Arthropoda</taxon>
        <taxon>Hexapoda</taxon>
        <taxon>Insecta</taxon>
        <taxon>Pterygota</taxon>
        <taxon>Neoptera</taxon>
        <taxon>Endopterygota</taxon>
        <taxon>Lepidoptera</taxon>
        <taxon>Glossata</taxon>
        <taxon>Ditrysia</taxon>
        <taxon>Tineoidea</taxon>
        <taxon>Psychidae</taxon>
        <taxon>Oiketicinae</taxon>
        <taxon>Eumeta</taxon>
    </lineage>
</organism>
<sequence length="115" mass="13313">MRERLLVRSTNESNRAHLHRKRYASPFAPRRRAIAPLERLRVIAPLERLRAPEGREVNPTRVLRSASVDMVMRSVARSRTRSPPGRASMPRDSAESCHYVVRVRSIREMDDVISE</sequence>
<dbReference type="EMBL" id="BGZK01000579">
    <property type="protein sequence ID" value="GBP51283.1"/>
    <property type="molecule type" value="Genomic_DNA"/>
</dbReference>
<keyword evidence="3" id="KW-1185">Reference proteome</keyword>
<dbReference type="Proteomes" id="UP000299102">
    <property type="component" value="Unassembled WGS sequence"/>
</dbReference>
<gene>
    <name evidence="2" type="ORF">EVAR_34068_1</name>
</gene>
<evidence type="ECO:0000313" key="3">
    <source>
        <dbReference type="Proteomes" id="UP000299102"/>
    </source>
</evidence>
<evidence type="ECO:0000313" key="2">
    <source>
        <dbReference type="EMBL" id="GBP51283.1"/>
    </source>
</evidence>
<proteinExistence type="predicted"/>
<reference evidence="2 3" key="1">
    <citation type="journal article" date="2019" name="Commun. Biol.">
        <title>The bagworm genome reveals a unique fibroin gene that provides high tensile strength.</title>
        <authorList>
            <person name="Kono N."/>
            <person name="Nakamura H."/>
            <person name="Ohtoshi R."/>
            <person name="Tomita M."/>
            <person name="Numata K."/>
            <person name="Arakawa K."/>
        </authorList>
    </citation>
    <scope>NUCLEOTIDE SEQUENCE [LARGE SCALE GENOMIC DNA]</scope>
</reference>
<name>A0A4C1WJT4_EUMVA</name>